<protein>
    <submittedName>
        <fullName evidence="1 3">Uncharacterized protein</fullName>
    </submittedName>
</protein>
<evidence type="ECO:0000313" key="3">
    <source>
        <dbReference type="WBParaSite" id="HPBE_0002149901-mRNA-1"/>
    </source>
</evidence>
<organism evidence="2 3">
    <name type="scientific">Heligmosomoides polygyrus</name>
    <name type="common">Parasitic roundworm</name>
    <dbReference type="NCBI Taxonomy" id="6339"/>
    <lineage>
        <taxon>Eukaryota</taxon>
        <taxon>Metazoa</taxon>
        <taxon>Ecdysozoa</taxon>
        <taxon>Nematoda</taxon>
        <taxon>Chromadorea</taxon>
        <taxon>Rhabditida</taxon>
        <taxon>Rhabditina</taxon>
        <taxon>Rhabditomorpha</taxon>
        <taxon>Strongyloidea</taxon>
        <taxon>Heligmosomidae</taxon>
        <taxon>Heligmosomoides</taxon>
    </lineage>
</organism>
<gene>
    <name evidence="1" type="ORF">HPBE_LOCUS21498</name>
</gene>
<evidence type="ECO:0000313" key="1">
    <source>
        <dbReference type="EMBL" id="VDP25933.1"/>
    </source>
</evidence>
<dbReference type="WBParaSite" id="HPBE_0002149901-mRNA-1">
    <property type="protein sequence ID" value="HPBE_0002149901-mRNA-1"/>
    <property type="gene ID" value="HPBE_0002149901"/>
</dbReference>
<proteinExistence type="predicted"/>
<dbReference type="Proteomes" id="UP000050761">
    <property type="component" value="Unassembled WGS sequence"/>
</dbReference>
<evidence type="ECO:0000313" key="2">
    <source>
        <dbReference type="Proteomes" id="UP000050761"/>
    </source>
</evidence>
<sequence>MIAPHHRSLICTLKIAPPRLKKVKRCSAARIKWARVKETEAAVISRMRTVTVAMLMKLGRRLMTRYVKLQQRYSTLRSLDSERSTKRDGGGQMT</sequence>
<reference evidence="3" key="2">
    <citation type="submission" date="2019-09" db="UniProtKB">
        <authorList>
            <consortium name="WormBaseParasite"/>
        </authorList>
    </citation>
    <scope>IDENTIFICATION</scope>
</reference>
<name>A0A183GGB3_HELPZ</name>
<accession>A0A3P8FUL3</accession>
<reference evidence="1 2" key="1">
    <citation type="submission" date="2018-11" db="EMBL/GenBank/DDBJ databases">
        <authorList>
            <consortium name="Pathogen Informatics"/>
        </authorList>
    </citation>
    <scope>NUCLEOTIDE SEQUENCE [LARGE SCALE GENOMIC DNA]</scope>
</reference>
<dbReference type="EMBL" id="UZAH01033060">
    <property type="protein sequence ID" value="VDP25933.1"/>
    <property type="molecule type" value="Genomic_DNA"/>
</dbReference>
<accession>A0A183GGB3</accession>
<keyword evidence="2" id="KW-1185">Reference proteome</keyword>
<dbReference type="AlphaFoldDB" id="A0A183GGB3"/>